<feature type="active site" description="Proton donor" evidence="15">
    <location>
        <position position="3"/>
    </location>
</feature>
<dbReference type="InterPro" id="IPR012319">
    <property type="entry name" value="FPG_cat"/>
</dbReference>
<keyword evidence="11 15" id="KW-0456">Lyase</keyword>
<keyword evidence="13 15" id="KW-0326">Glycosidase</keyword>
<dbReference type="HAMAP" id="MF_00103">
    <property type="entry name" value="Fapy_DNA_glycosyl"/>
    <property type="match status" value="1"/>
</dbReference>
<gene>
    <name evidence="15" type="primary">mutM</name>
    <name evidence="15" type="synonym">fpg</name>
    <name evidence="18" type="ORF">CW354_10435</name>
</gene>
<comment type="cofactor">
    <cofactor evidence="15">
        <name>Zn(2+)</name>
        <dbReference type="ChEBI" id="CHEBI:29105"/>
    </cofactor>
    <text evidence="15">Binds 1 zinc ion per subunit.</text>
</comment>
<evidence type="ECO:0000256" key="3">
    <source>
        <dbReference type="ARBA" id="ARBA00011245"/>
    </source>
</evidence>
<dbReference type="EMBL" id="PJCH01000005">
    <property type="protein sequence ID" value="PQA88680.1"/>
    <property type="molecule type" value="Genomic_DNA"/>
</dbReference>
<evidence type="ECO:0000313" key="19">
    <source>
        <dbReference type="Proteomes" id="UP000239504"/>
    </source>
</evidence>
<dbReference type="SUPFAM" id="SSF46946">
    <property type="entry name" value="S13-like H2TH domain"/>
    <property type="match status" value="1"/>
</dbReference>
<dbReference type="NCBIfam" id="TIGR00577">
    <property type="entry name" value="fpg"/>
    <property type="match status" value="1"/>
</dbReference>
<dbReference type="PROSITE" id="PS51068">
    <property type="entry name" value="FPG_CAT"/>
    <property type="match status" value="1"/>
</dbReference>
<dbReference type="AlphaFoldDB" id="A0A2S7K852"/>
<feature type="active site" description="Schiff-base intermediate with DNA" evidence="15">
    <location>
        <position position="2"/>
    </location>
</feature>
<evidence type="ECO:0000256" key="11">
    <source>
        <dbReference type="ARBA" id="ARBA00023239"/>
    </source>
</evidence>
<comment type="catalytic activity">
    <reaction evidence="1 15">
        <text>Hydrolysis of DNA containing ring-opened 7-methylguanine residues, releasing 2,6-diamino-4-hydroxy-5-(N-methyl)formamidopyrimidine.</text>
        <dbReference type="EC" id="3.2.2.23"/>
    </reaction>
</comment>
<dbReference type="Gene3D" id="3.20.190.10">
    <property type="entry name" value="MutM-like, N-terminal"/>
    <property type="match status" value="1"/>
</dbReference>
<feature type="active site" description="Proton donor; for beta-elimination activity" evidence="15">
    <location>
        <position position="58"/>
    </location>
</feature>
<evidence type="ECO:0000256" key="1">
    <source>
        <dbReference type="ARBA" id="ARBA00001668"/>
    </source>
</evidence>
<evidence type="ECO:0000256" key="14">
    <source>
        <dbReference type="ARBA" id="ARBA00044632"/>
    </source>
</evidence>
<keyword evidence="5 15" id="KW-0227">DNA damage</keyword>
<evidence type="ECO:0000256" key="9">
    <source>
        <dbReference type="ARBA" id="ARBA00023125"/>
    </source>
</evidence>
<dbReference type="Pfam" id="PF01149">
    <property type="entry name" value="Fapy_DNA_glyco"/>
    <property type="match status" value="1"/>
</dbReference>
<evidence type="ECO:0000256" key="12">
    <source>
        <dbReference type="ARBA" id="ARBA00023268"/>
    </source>
</evidence>
<dbReference type="EC" id="4.2.99.18" evidence="15"/>
<keyword evidence="8 15" id="KW-0862">Zinc</keyword>
<evidence type="ECO:0000256" key="13">
    <source>
        <dbReference type="ARBA" id="ARBA00023295"/>
    </source>
</evidence>
<feature type="domain" description="FPG-type" evidence="16">
    <location>
        <begin position="252"/>
        <end position="286"/>
    </location>
</feature>
<dbReference type="GO" id="GO:0006284">
    <property type="term" value="P:base-excision repair"/>
    <property type="evidence" value="ECO:0007669"/>
    <property type="project" value="InterPro"/>
</dbReference>
<dbReference type="InterPro" id="IPR035937">
    <property type="entry name" value="FPG_N"/>
</dbReference>
<evidence type="ECO:0000256" key="6">
    <source>
        <dbReference type="ARBA" id="ARBA00022771"/>
    </source>
</evidence>
<comment type="similarity">
    <text evidence="2 15">Belongs to the FPG family.</text>
</comment>
<dbReference type="GO" id="GO:0140078">
    <property type="term" value="F:class I DNA-(apurinic or apyrimidinic site) endonuclease activity"/>
    <property type="evidence" value="ECO:0007669"/>
    <property type="project" value="UniProtKB-EC"/>
</dbReference>
<evidence type="ECO:0000256" key="5">
    <source>
        <dbReference type="ARBA" id="ARBA00022763"/>
    </source>
</evidence>
<dbReference type="InterPro" id="IPR015886">
    <property type="entry name" value="H2TH_FPG"/>
</dbReference>
<dbReference type="SUPFAM" id="SSF81624">
    <property type="entry name" value="N-terminal domain of MutM-like DNA repair proteins"/>
    <property type="match status" value="1"/>
</dbReference>
<evidence type="ECO:0000259" key="16">
    <source>
        <dbReference type="PROSITE" id="PS51066"/>
    </source>
</evidence>
<keyword evidence="6 15" id="KW-0863">Zinc-finger</keyword>
<dbReference type="SMART" id="SM01232">
    <property type="entry name" value="H2TH"/>
    <property type="match status" value="1"/>
</dbReference>
<keyword evidence="19" id="KW-1185">Reference proteome</keyword>
<dbReference type="GO" id="GO:0008270">
    <property type="term" value="F:zinc ion binding"/>
    <property type="evidence" value="ECO:0007669"/>
    <property type="project" value="UniProtKB-UniRule"/>
</dbReference>
<dbReference type="Pfam" id="PF06831">
    <property type="entry name" value="H2TH"/>
    <property type="match status" value="1"/>
</dbReference>
<evidence type="ECO:0000256" key="4">
    <source>
        <dbReference type="ARBA" id="ARBA00022723"/>
    </source>
</evidence>
<dbReference type="InterPro" id="IPR010979">
    <property type="entry name" value="Ribosomal_uS13-like_H2TH"/>
</dbReference>
<dbReference type="SMART" id="SM00898">
    <property type="entry name" value="Fapy_DNA_glyco"/>
    <property type="match status" value="1"/>
</dbReference>
<evidence type="ECO:0000259" key="17">
    <source>
        <dbReference type="PROSITE" id="PS51068"/>
    </source>
</evidence>
<comment type="catalytic activity">
    <reaction evidence="14 15">
        <text>2'-deoxyribonucleotide-(2'-deoxyribose 5'-phosphate)-2'-deoxyribonucleotide-DNA = a 3'-end 2'-deoxyribonucleotide-(2,3-dehydro-2,3-deoxyribose 5'-phosphate)-DNA + a 5'-end 5'-phospho-2'-deoxyribonucleoside-DNA + H(+)</text>
        <dbReference type="Rhea" id="RHEA:66592"/>
        <dbReference type="Rhea" id="RHEA-COMP:13180"/>
        <dbReference type="Rhea" id="RHEA-COMP:16897"/>
        <dbReference type="Rhea" id="RHEA-COMP:17067"/>
        <dbReference type="ChEBI" id="CHEBI:15378"/>
        <dbReference type="ChEBI" id="CHEBI:136412"/>
        <dbReference type="ChEBI" id="CHEBI:157695"/>
        <dbReference type="ChEBI" id="CHEBI:167181"/>
        <dbReference type="EC" id="4.2.99.18"/>
    </reaction>
</comment>
<reference evidence="18 19" key="1">
    <citation type="submission" date="2017-12" db="EMBL/GenBank/DDBJ databases">
        <authorList>
            <person name="Hurst M.R.H."/>
        </authorList>
    </citation>
    <scope>NUCLEOTIDE SEQUENCE [LARGE SCALE GENOMIC DNA]</scope>
    <source>
        <strain evidence="18 19">SY-3-19</strain>
    </source>
</reference>
<keyword evidence="10 15" id="KW-0234">DNA repair</keyword>
<dbReference type="SUPFAM" id="SSF57716">
    <property type="entry name" value="Glucocorticoid receptor-like (DNA-binding domain)"/>
    <property type="match status" value="1"/>
</dbReference>
<keyword evidence="4 15" id="KW-0479">Metal-binding</keyword>
<sequence>MPELPEVETVRRGLAPVMEGAVIADIEVRRPDLRFPLPSDFAARLTGRRVDSLDRRGKYLIAHLSSGESLIMHLGMSGRFAIEETGRFRPGGFALAQACNPKHDHVLFRMEGARPARVTYNDPRRFGFMDIAAPGALETCRHFKGMGPEPLSNGFSPAVLKAALKAKAAPIKAALLDQRVVAGLGNIYVCEALFRAGISPRRKAASVAGKRSDRLYGEIVAVLNDAIEAGGSSLRDFAAADGALGYFQHRFDVYDREGEQCRQCDTPVRRLVQSGRSTFFCPSCQR</sequence>
<dbReference type="PANTHER" id="PTHR22993:SF9">
    <property type="entry name" value="FORMAMIDOPYRIMIDINE-DNA GLYCOSYLASE"/>
    <property type="match status" value="1"/>
</dbReference>
<comment type="subunit">
    <text evidence="3 15">Monomer.</text>
</comment>
<evidence type="ECO:0000256" key="7">
    <source>
        <dbReference type="ARBA" id="ARBA00022801"/>
    </source>
</evidence>
<keyword evidence="7 15" id="KW-0378">Hydrolase</keyword>
<feature type="binding site" evidence="15">
    <location>
        <position position="167"/>
    </location>
    <ligand>
        <name>DNA</name>
        <dbReference type="ChEBI" id="CHEBI:16991"/>
    </ligand>
</feature>
<feature type="binding site" evidence="15">
    <location>
        <position position="124"/>
    </location>
    <ligand>
        <name>DNA</name>
        <dbReference type="ChEBI" id="CHEBI:16991"/>
    </ligand>
</feature>
<dbReference type="GO" id="GO:0034039">
    <property type="term" value="F:8-oxo-7,8-dihydroguanine DNA N-glycosylase activity"/>
    <property type="evidence" value="ECO:0007669"/>
    <property type="project" value="TreeGrafter"/>
</dbReference>
<dbReference type="RefSeq" id="WP_104829922.1">
    <property type="nucleotide sequence ID" value="NZ_PJCH01000005.1"/>
</dbReference>
<dbReference type="InterPro" id="IPR010663">
    <property type="entry name" value="Znf_FPG/IleRS"/>
</dbReference>
<dbReference type="InterPro" id="IPR000214">
    <property type="entry name" value="Znf_DNA_glyclase/AP_lyase"/>
</dbReference>
<feature type="domain" description="Formamidopyrimidine-DNA glycosylase catalytic" evidence="17">
    <location>
        <begin position="2"/>
        <end position="127"/>
    </location>
</feature>
<protein>
    <recommendedName>
        <fullName evidence="15">Formamidopyrimidine-DNA glycosylase</fullName>
        <shortName evidence="15">Fapy-DNA glycosylase</shortName>
        <ecNumber evidence="15">3.2.2.23</ecNumber>
    </recommendedName>
    <alternativeName>
        <fullName evidence="15">DNA-(apurinic or apyrimidinic site) lyase MutM</fullName>
        <shortName evidence="15">AP lyase MutM</shortName>
        <ecNumber evidence="15">4.2.99.18</ecNumber>
    </alternativeName>
</protein>
<evidence type="ECO:0000256" key="8">
    <source>
        <dbReference type="ARBA" id="ARBA00022833"/>
    </source>
</evidence>
<organism evidence="18 19">
    <name type="scientific">Hyphococcus luteus</name>
    <dbReference type="NCBI Taxonomy" id="2058213"/>
    <lineage>
        <taxon>Bacteria</taxon>
        <taxon>Pseudomonadati</taxon>
        <taxon>Pseudomonadota</taxon>
        <taxon>Alphaproteobacteria</taxon>
        <taxon>Parvularculales</taxon>
        <taxon>Parvularculaceae</taxon>
        <taxon>Hyphococcus</taxon>
    </lineage>
</organism>
<dbReference type="InterPro" id="IPR020629">
    <property type="entry name" value="FPG_Glyclase"/>
</dbReference>
<accession>A0A2S7K852</accession>
<dbReference type="CDD" id="cd08966">
    <property type="entry name" value="EcFpg-like_N"/>
    <property type="match status" value="1"/>
</dbReference>
<dbReference type="EC" id="3.2.2.23" evidence="15"/>
<dbReference type="PROSITE" id="PS51066">
    <property type="entry name" value="ZF_FPG_2"/>
    <property type="match status" value="1"/>
</dbReference>
<evidence type="ECO:0000256" key="2">
    <source>
        <dbReference type="ARBA" id="ARBA00009409"/>
    </source>
</evidence>
<comment type="function">
    <text evidence="15">Involved in base excision repair of DNA damaged by oxidation or by mutagenic agents. Acts as DNA glycosylase that recognizes and removes damaged bases. Has a preference for oxidized purines, such as 7,8-dihydro-8-oxoguanine (8-oxoG). Has AP (apurinic/apyrimidinic) lyase activity and introduces nicks in the DNA strand. Cleaves the DNA backbone by beta-delta elimination to generate a single-strand break at the site of the removed base with both 3'- and 5'-phosphates.</text>
</comment>
<dbReference type="Pfam" id="PF06827">
    <property type="entry name" value="zf-FPG_IleRS"/>
    <property type="match status" value="1"/>
</dbReference>
<dbReference type="NCBIfam" id="NF002211">
    <property type="entry name" value="PRK01103.1"/>
    <property type="match status" value="1"/>
</dbReference>
<dbReference type="GO" id="GO:0003684">
    <property type="term" value="F:damaged DNA binding"/>
    <property type="evidence" value="ECO:0007669"/>
    <property type="project" value="InterPro"/>
</dbReference>
<dbReference type="Gene3D" id="1.10.8.50">
    <property type="match status" value="1"/>
</dbReference>
<proteinExistence type="inferred from homology"/>
<dbReference type="FunFam" id="1.10.8.50:FF:000003">
    <property type="entry name" value="Formamidopyrimidine-DNA glycosylase"/>
    <property type="match status" value="1"/>
</dbReference>
<keyword evidence="12 15" id="KW-0511">Multifunctional enzyme</keyword>
<evidence type="ECO:0000256" key="15">
    <source>
        <dbReference type="HAMAP-Rule" id="MF_00103"/>
    </source>
</evidence>
<feature type="active site" description="Proton donor; for delta-elimination activity" evidence="15">
    <location>
        <position position="276"/>
    </location>
</feature>
<evidence type="ECO:0000313" key="18">
    <source>
        <dbReference type="EMBL" id="PQA88680.1"/>
    </source>
</evidence>
<comment type="caution">
    <text evidence="18">The sequence shown here is derived from an EMBL/GenBank/DDBJ whole genome shotgun (WGS) entry which is preliminary data.</text>
</comment>
<name>A0A2S7K852_9PROT</name>
<dbReference type="Proteomes" id="UP000239504">
    <property type="component" value="Unassembled WGS sequence"/>
</dbReference>
<dbReference type="PANTHER" id="PTHR22993">
    <property type="entry name" value="FORMAMIDOPYRIMIDINE-DNA GLYCOSYLASE"/>
    <property type="match status" value="1"/>
</dbReference>
<feature type="binding site" evidence="15">
    <location>
        <position position="103"/>
    </location>
    <ligand>
        <name>DNA</name>
        <dbReference type="ChEBI" id="CHEBI:16991"/>
    </ligand>
</feature>
<dbReference type="OrthoDB" id="9800855at2"/>
<keyword evidence="9 15" id="KW-0238">DNA-binding</keyword>
<evidence type="ECO:0000256" key="10">
    <source>
        <dbReference type="ARBA" id="ARBA00023204"/>
    </source>
</evidence>